<accession>A0AA42CNI9</accession>
<dbReference type="Proteomes" id="UP001165565">
    <property type="component" value="Unassembled WGS sequence"/>
</dbReference>
<gene>
    <name evidence="3" type="ORF">NEE01_02315</name>
</gene>
<dbReference type="SMART" id="SM00972">
    <property type="entry name" value="SCPU"/>
    <property type="match status" value="1"/>
</dbReference>
<sequence length="164" mass="16572">MRFESLGVGFTAIAMLLPNVAAASTATTTMGVSANVQSACVVTSNNLSFGNYNPTAASPTDATSTFNVTCTTGTSFTVGLNAGTTSGATVTTRQMANGASSLGYALYSDTTRTTNWGNTPGTDTPAATIAGTSASTFTIYGRIPAQQNVAAGAYTDTITITINY</sequence>
<evidence type="ECO:0000313" key="4">
    <source>
        <dbReference type="Proteomes" id="UP001165565"/>
    </source>
</evidence>
<dbReference type="InterPro" id="IPR036937">
    <property type="entry name" value="Adhesion_dom_fimbrial_sf"/>
</dbReference>
<feature type="signal peptide" evidence="1">
    <location>
        <begin position="1"/>
        <end position="23"/>
    </location>
</feature>
<dbReference type="Gene3D" id="2.60.40.1090">
    <property type="entry name" value="Fimbrial-type adhesion domain"/>
    <property type="match status" value="1"/>
</dbReference>
<evidence type="ECO:0000259" key="2">
    <source>
        <dbReference type="Pfam" id="PF05229"/>
    </source>
</evidence>
<dbReference type="RefSeq" id="WP_265267632.1">
    <property type="nucleotide sequence ID" value="NZ_JANFAU010000003.1"/>
</dbReference>
<proteinExistence type="predicted"/>
<dbReference type="GO" id="GO:0007155">
    <property type="term" value="P:cell adhesion"/>
    <property type="evidence" value="ECO:0007669"/>
    <property type="project" value="InterPro"/>
</dbReference>
<evidence type="ECO:0000313" key="3">
    <source>
        <dbReference type="EMBL" id="MCW6533615.1"/>
    </source>
</evidence>
<dbReference type="PANTHER" id="PTHR37089">
    <property type="entry name" value="PROTEIN U-RELATED"/>
    <property type="match status" value="1"/>
</dbReference>
<dbReference type="InterPro" id="IPR007893">
    <property type="entry name" value="Spore_coat_U/FanG"/>
</dbReference>
<dbReference type="InterPro" id="IPR053167">
    <property type="entry name" value="Spore_coat_component"/>
</dbReference>
<keyword evidence="1" id="KW-0732">Signal</keyword>
<evidence type="ECO:0000256" key="1">
    <source>
        <dbReference type="SAM" id="SignalP"/>
    </source>
</evidence>
<feature type="domain" description="Spore coat protein U/FanG" evidence="2">
    <location>
        <begin position="27"/>
        <end position="161"/>
    </location>
</feature>
<reference evidence="3" key="1">
    <citation type="submission" date="2022-06" db="EMBL/GenBank/DDBJ databases">
        <title>Sphingomonas sp. nov. isolated from rhizosphere soil of tomato.</title>
        <authorList>
            <person name="Dong H."/>
            <person name="Gao R."/>
        </authorList>
    </citation>
    <scope>NUCLEOTIDE SEQUENCE</scope>
    <source>
        <strain evidence="3">MMSM24</strain>
    </source>
</reference>
<dbReference type="GO" id="GO:0009289">
    <property type="term" value="C:pilus"/>
    <property type="evidence" value="ECO:0007669"/>
    <property type="project" value="InterPro"/>
</dbReference>
<dbReference type="EMBL" id="JANFAV010000001">
    <property type="protein sequence ID" value="MCW6533615.1"/>
    <property type="molecule type" value="Genomic_DNA"/>
</dbReference>
<dbReference type="PANTHER" id="PTHR37089:SF4">
    <property type="entry name" value="EXPORTED PROTEIN"/>
    <property type="match status" value="1"/>
</dbReference>
<organism evidence="3 4">
    <name type="scientific">Sphingomonas lycopersici</name>
    <dbReference type="NCBI Taxonomy" id="2951807"/>
    <lineage>
        <taxon>Bacteria</taxon>
        <taxon>Pseudomonadati</taxon>
        <taxon>Pseudomonadota</taxon>
        <taxon>Alphaproteobacteria</taxon>
        <taxon>Sphingomonadales</taxon>
        <taxon>Sphingomonadaceae</taxon>
        <taxon>Sphingomonas</taxon>
    </lineage>
</organism>
<feature type="chain" id="PRO_5041309422" evidence="1">
    <location>
        <begin position="24"/>
        <end position="164"/>
    </location>
</feature>
<keyword evidence="4" id="KW-1185">Reference proteome</keyword>
<comment type="caution">
    <text evidence="3">The sequence shown here is derived from an EMBL/GenBank/DDBJ whole genome shotgun (WGS) entry which is preliminary data.</text>
</comment>
<name>A0AA42CNI9_9SPHN</name>
<dbReference type="AlphaFoldDB" id="A0AA42CNI9"/>
<protein>
    <submittedName>
        <fullName evidence="3">Spore coat U domain-containing protein</fullName>
    </submittedName>
</protein>
<dbReference type="Pfam" id="PF05229">
    <property type="entry name" value="SCPU"/>
    <property type="match status" value="1"/>
</dbReference>